<reference evidence="5 6" key="1">
    <citation type="submission" date="2016-11" db="EMBL/GenBank/DDBJ databases">
        <authorList>
            <person name="Jaros S."/>
            <person name="Januszkiewicz K."/>
            <person name="Wedrychowicz H."/>
        </authorList>
    </citation>
    <scope>NUCLEOTIDE SEQUENCE [LARGE SCALE GENOMIC DNA]</scope>
    <source>
        <strain evidence="5 6">DSM 15692</strain>
    </source>
</reference>
<proteinExistence type="predicted"/>
<dbReference type="InterPro" id="IPR052344">
    <property type="entry name" value="Transposase-related"/>
</dbReference>
<dbReference type="STRING" id="1121025.SAMN02745249_00355"/>
<dbReference type="RefSeq" id="WP_073295371.1">
    <property type="nucleotide sequence ID" value="NZ_FQUF01000004.1"/>
</dbReference>
<dbReference type="InterPro" id="IPR024463">
    <property type="entry name" value="Transposase_TnpC_homeodom"/>
</dbReference>
<evidence type="ECO:0000259" key="3">
    <source>
        <dbReference type="Pfam" id="PF13007"/>
    </source>
</evidence>
<gene>
    <name evidence="5" type="ORF">SAMN02745249_00355</name>
</gene>
<sequence length="517" mass="59720">MSKKSEQQFGVIIAKLDKLLEENIGLKQQIAQKDDELALQKEQIDYLMQKLFGRKKESIMDPNQVNLFDDQLFSYPEQTGEQSDEEVIIEKHSRRKKRKGLKEHQLKNLPTVDHIHEVDSCTCPNCQKSMKEISTSLVRQEVRFIPARMENHRHFQKTYACSNCEKTGTHTPFVKSEVPKLPLNNTAASASLIAETMYQKFEQKVPAYRQEAHWALLGYSIPRHNMTNWHIKCSEYYFEDLVSEMKNELLRSEVLHADETTFKVLADKDRQKSYMWLFSAGKYAEKPIHIYRLGPSRGAEVPKAFLEGYQGYLHSDGFSAYNKLEGITSVACLAHIRRYFYDARPKEYRPDSPAHQGVALCNELFALDKKFADLSAKERYYLRLKVLKPKLEHFFDWCESLSVLGKTKLGTAISYALKQKERMMNVLKDGRLVLSNNLAERGIKTLVIGRKNYLFSASFKGAQSNATILILVETAKANGLHPRKYLEYLLTHLPNRKNTPLEAYLPWAPKVQHECSI</sequence>
<dbReference type="InterPro" id="IPR039552">
    <property type="entry name" value="IS66_C"/>
</dbReference>
<evidence type="ECO:0000259" key="2">
    <source>
        <dbReference type="Pfam" id="PF13005"/>
    </source>
</evidence>
<evidence type="ECO:0000259" key="4">
    <source>
        <dbReference type="Pfam" id="PF13817"/>
    </source>
</evidence>
<dbReference type="Proteomes" id="UP000184128">
    <property type="component" value="Unassembled WGS sequence"/>
</dbReference>
<evidence type="ECO:0000313" key="6">
    <source>
        <dbReference type="Proteomes" id="UP000184128"/>
    </source>
</evidence>
<protein>
    <submittedName>
        <fullName evidence="5">Transposase</fullName>
    </submittedName>
</protein>
<dbReference type="NCBIfam" id="NF033517">
    <property type="entry name" value="transpos_IS66"/>
    <property type="match status" value="1"/>
</dbReference>
<name>A0A1M4T475_9LACT</name>
<dbReference type="InterPro" id="IPR024474">
    <property type="entry name" value="Znf_dom_IS66"/>
</dbReference>
<dbReference type="AlphaFoldDB" id="A0A1M4T475"/>
<dbReference type="Pfam" id="PF03050">
    <property type="entry name" value="DDE_Tnp_IS66"/>
    <property type="match status" value="1"/>
</dbReference>
<organism evidence="5 6">
    <name type="scientific">Atopostipes suicloacalis DSM 15692</name>
    <dbReference type="NCBI Taxonomy" id="1121025"/>
    <lineage>
        <taxon>Bacteria</taxon>
        <taxon>Bacillati</taxon>
        <taxon>Bacillota</taxon>
        <taxon>Bacilli</taxon>
        <taxon>Lactobacillales</taxon>
        <taxon>Carnobacteriaceae</taxon>
        <taxon>Atopostipes</taxon>
    </lineage>
</organism>
<evidence type="ECO:0000259" key="1">
    <source>
        <dbReference type="Pfam" id="PF03050"/>
    </source>
</evidence>
<accession>A0A1M4T475</accession>
<dbReference type="OrthoDB" id="9760067at2"/>
<dbReference type="Pfam" id="PF13007">
    <property type="entry name" value="LZ_Tnp_IS66"/>
    <property type="match status" value="1"/>
</dbReference>
<dbReference type="Pfam" id="PF13817">
    <property type="entry name" value="DDE_Tnp_IS66_C"/>
    <property type="match status" value="1"/>
</dbReference>
<dbReference type="InterPro" id="IPR004291">
    <property type="entry name" value="Transposase_IS66_central"/>
</dbReference>
<feature type="domain" description="Transposase IS66 C-terminal" evidence="4">
    <location>
        <begin position="471"/>
        <end position="507"/>
    </location>
</feature>
<dbReference type="PANTHER" id="PTHR33678">
    <property type="entry name" value="BLL1576 PROTEIN"/>
    <property type="match status" value="1"/>
</dbReference>
<dbReference type="EMBL" id="FQUF01000004">
    <property type="protein sequence ID" value="SHE39107.1"/>
    <property type="molecule type" value="Genomic_DNA"/>
</dbReference>
<evidence type="ECO:0000313" key="5">
    <source>
        <dbReference type="EMBL" id="SHE39107.1"/>
    </source>
</evidence>
<dbReference type="Pfam" id="PF13005">
    <property type="entry name" value="zf-IS66"/>
    <property type="match status" value="1"/>
</dbReference>
<feature type="domain" description="Transposase IS66 zinc-finger binding" evidence="2">
    <location>
        <begin position="121"/>
        <end position="165"/>
    </location>
</feature>
<dbReference type="PANTHER" id="PTHR33678:SF1">
    <property type="entry name" value="BLL1576 PROTEIN"/>
    <property type="match status" value="1"/>
</dbReference>
<feature type="domain" description="Transposase IS66 central" evidence="1">
    <location>
        <begin position="187"/>
        <end position="463"/>
    </location>
</feature>
<feature type="domain" description="Transposase TnpC homeodomain" evidence="3">
    <location>
        <begin position="41"/>
        <end position="110"/>
    </location>
</feature>
<keyword evidence="6" id="KW-1185">Reference proteome</keyword>